<dbReference type="Proteomes" id="UP000289726">
    <property type="component" value="Chromosome"/>
</dbReference>
<dbReference type="AlphaFoldDB" id="A0A4P6MCN9"/>
<name>A0A4P6MCN9_9MOLU</name>
<evidence type="ECO:0000313" key="1">
    <source>
        <dbReference type="EMBL" id="QBF24003.1"/>
    </source>
</evidence>
<accession>A0A4P6MCN9</accession>
<protein>
    <submittedName>
        <fullName evidence="1">Uncharacterized protein</fullName>
    </submittedName>
</protein>
<keyword evidence="2" id="KW-1185">Reference proteome</keyword>
<dbReference type="EMBL" id="CP035949">
    <property type="protein sequence ID" value="QBF24003.1"/>
    <property type="molecule type" value="Genomic_DNA"/>
</dbReference>
<proteinExistence type="predicted"/>
<dbReference type="RefSeq" id="WP_130427856.1">
    <property type="nucleotide sequence ID" value="NZ_CP035949.1"/>
</dbReference>
<organism evidence="1 2">
    <name type="scientific">'Catharanthus roseus' aster yellows phytoplasma</name>
    <dbReference type="NCBI Taxonomy" id="1193712"/>
    <lineage>
        <taxon>Bacteria</taxon>
        <taxon>Bacillati</taxon>
        <taxon>Mycoplasmatota</taxon>
        <taxon>Mollicutes</taxon>
        <taxon>Acholeplasmatales</taxon>
        <taxon>Acholeplasmataceae</taxon>
        <taxon>Candidatus Phytoplasma</taxon>
        <taxon>16SrI (Aster yellows group)</taxon>
    </lineage>
</organism>
<sequence length="70" mass="8187">MLKQVFLQDNLAKLHQEMKNLNNGLNSIITDSIPLYFKDFISLQDDTKEFLSNVKGGKETKKELKELFHF</sequence>
<reference evidence="1 2" key="1">
    <citation type="submission" date="2019-02" db="EMBL/GenBank/DDBJ databases">
        <title>Draft Genome Sequence of Maize Bushy Stunt-like Phytoplasma group 16SrI-B (Aster yellows) in South Africa.</title>
        <authorList>
            <person name="Coetzee B."/>
            <person name="Douglas-Smit N."/>
            <person name="Maree H.J."/>
            <person name="Burger J.T."/>
            <person name="Kruger K."/>
            <person name="Pietersen G."/>
        </authorList>
    </citation>
    <scope>NUCLEOTIDE SEQUENCE [LARGE SCALE GENOMIC DNA]</scope>
    <source>
        <strain evidence="1 2">De Villa</strain>
    </source>
</reference>
<evidence type="ECO:0000313" key="2">
    <source>
        <dbReference type="Proteomes" id="UP000289726"/>
    </source>
</evidence>
<gene>
    <name evidence="1" type="ORF">EXT02_02325</name>
</gene>